<gene>
    <name evidence="1" type="ORF">METZ01_LOCUS296365</name>
</gene>
<dbReference type="EMBL" id="UINC01091048">
    <property type="protein sequence ID" value="SVC43511.1"/>
    <property type="molecule type" value="Genomic_DNA"/>
</dbReference>
<accession>A0A382M8H7</accession>
<protein>
    <submittedName>
        <fullName evidence="1">Uncharacterized protein</fullName>
    </submittedName>
</protein>
<dbReference type="AlphaFoldDB" id="A0A382M8H7"/>
<proteinExistence type="predicted"/>
<organism evidence="1">
    <name type="scientific">marine metagenome</name>
    <dbReference type="NCBI Taxonomy" id="408172"/>
    <lineage>
        <taxon>unclassified sequences</taxon>
        <taxon>metagenomes</taxon>
        <taxon>ecological metagenomes</taxon>
    </lineage>
</organism>
<name>A0A382M8H7_9ZZZZ</name>
<evidence type="ECO:0000313" key="1">
    <source>
        <dbReference type="EMBL" id="SVC43511.1"/>
    </source>
</evidence>
<sequence length="79" mass="8863">MPGTVDLAEQVFGMPARIGTPRRVSGLAESATAPMHSTGIGLIMYGMEPHHHKEWNGYLGNSFICRMASRMKQWFEDLR</sequence>
<reference evidence="1" key="1">
    <citation type="submission" date="2018-05" db="EMBL/GenBank/DDBJ databases">
        <authorList>
            <person name="Lanie J.A."/>
            <person name="Ng W.-L."/>
            <person name="Kazmierczak K.M."/>
            <person name="Andrzejewski T.M."/>
            <person name="Davidsen T.M."/>
            <person name="Wayne K.J."/>
            <person name="Tettelin H."/>
            <person name="Glass J.I."/>
            <person name="Rusch D."/>
            <person name="Podicherti R."/>
            <person name="Tsui H.-C.T."/>
            <person name="Winkler M.E."/>
        </authorList>
    </citation>
    <scope>NUCLEOTIDE SEQUENCE</scope>
</reference>